<feature type="region of interest" description="Disordered" evidence="1">
    <location>
        <begin position="1"/>
        <end position="106"/>
    </location>
</feature>
<dbReference type="AlphaFoldDB" id="A0A1Y2LPC4"/>
<dbReference type="InParanoid" id="A0A1Y2LPC4"/>
<dbReference type="Proteomes" id="UP000193240">
    <property type="component" value="Unassembled WGS sequence"/>
</dbReference>
<gene>
    <name evidence="2" type="ORF">B5807_09557</name>
</gene>
<reference evidence="2 3" key="1">
    <citation type="journal article" date="2017" name="Genome Announc.">
        <title>Genome sequence of the saprophytic ascomycete Epicoccum nigrum ICMP 19927 strain isolated from New Zealand.</title>
        <authorList>
            <person name="Fokin M."/>
            <person name="Fleetwood D."/>
            <person name="Weir B.S."/>
            <person name="Villas-Boas S.G."/>
        </authorList>
    </citation>
    <scope>NUCLEOTIDE SEQUENCE [LARGE SCALE GENOMIC DNA]</scope>
    <source>
        <strain evidence="2 3">ICMP 19927</strain>
    </source>
</reference>
<keyword evidence="3" id="KW-1185">Reference proteome</keyword>
<proteinExistence type="predicted"/>
<dbReference type="EMBL" id="KZ107853">
    <property type="protein sequence ID" value="OSS45751.1"/>
    <property type="molecule type" value="Genomic_DNA"/>
</dbReference>
<evidence type="ECO:0000313" key="2">
    <source>
        <dbReference type="EMBL" id="OSS45751.1"/>
    </source>
</evidence>
<organism evidence="2 3">
    <name type="scientific">Epicoccum nigrum</name>
    <name type="common">Soil fungus</name>
    <name type="synonym">Epicoccum purpurascens</name>
    <dbReference type="NCBI Taxonomy" id="105696"/>
    <lineage>
        <taxon>Eukaryota</taxon>
        <taxon>Fungi</taxon>
        <taxon>Dikarya</taxon>
        <taxon>Ascomycota</taxon>
        <taxon>Pezizomycotina</taxon>
        <taxon>Dothideomycetes</taxon>
        <taxon>Pleosporomycetidae</taxon>
        <taxon>Pleosporales</taxon>
        <taxon>Pleosporineae</taxon>
        <taxon>Didymellaceae</taxon>
        <taxon>Epicoccum</taxon>
    </lineage>
</organism>
<feature type="compositionally biased region" description="Low complexity" evidence="1">
    <location>
        <begin position="66"/>
        <end position="75"/>
    </location>
</feature>
<name>A0A1Y2LPC4_EPING</name>
<dbReference type="OMA" id="CGKQSKD"/>
<dbReference type="OrthoDB" id="5415072at2759"/>
<feature type="compositionally biased region" description="Basic and acidic residues" evidence="1">
    <location>
        <begin position="92"/>
        <end position="106"/>
    </location>
</feature>
<sequence>MGNLCGKQSKDAFDGPGRTLGSAPAPATKASVPAGAKAASTQNRTVGGPARPLGTSKPRSDPENLPPANVAAAEAAEARNKPKPGALQKQLDAQKRMTDNEARKQLSEEAIKQRDAAAKQEFLTQN</sequence>
<evidence type="ECO:0000256" key="1">
    <source>
        <dbReference type="SAM" id="MobiDB-lite"/>
    </source>
</evidence>
<protein>
    <submittedName>
        <fullName evidence="2">Uncharacterized protein</fullName>
    </submittedName>
</protein>
<evidence type="ECO:0000313" key="3">
    <source>
        <dbReference type="Proteomes" id="UP000193240"/>
    </source>
</evidence>
<accession>A0A1Y2LPC4</accession>